<dbReference type="RefSeq" id="WP_146451973.1">
    <property type="nucleotide sequence ID" value="NZ_SJPS01000005.1"/>
</dbReference>
<name>A0A5C6CL23_9BACT</name>
<dbReference type="PANTHER" id="PTHR34614:SF2">
    <property type="entry name" value="TRANSPOSASE IS4-LIKE DOMAIN-CONTAINING PROTEIN"/>
    <property type="match status" value="1"/>
</dbReference>
<evidence type="ECO:0000313" key="3">
    <source>
        <dbReference type="Proteomes" id="UP000318437"/>
    </source>
</evidence>
<dbReference type="AlphaFoldDB" id="A0A5C6CL23"/>
<dbReference type="EMBL" id="SJPS01000005">
    <property type="protein sequence ID" value="TWU24765.1"/>
    <property type="molecule type" value="Genomic_DNA"/>
</dbReference>
<reference evidence="2 3" key="1">
    <citation type="submission" date="2019-02" db="EMBL/GenBank/DDBJ databases">
        <title>Deep-cultivation of Planctomycetes and their phenomic and genomic characterization uncovers novel biology.</title>
        <authorList>
            <person name="Wiegand S."/>
            <person name="Jogler M."/>
            <person name="Boedeker C."/>
            <person name="Pinto D."/>
            <person name="Vollmers J."/>
            <person name="Rivas-Marin E."/>
            <person name="Kohn T."/>
            <person name="Peeters S.H."/>
            <person name="Heuer A."/>
            <person name="Rast P."/>
            <person name="Oberbeckmann S."/>
            <person name="Bunk B."/>
            <person name="Jeske O."/>
            <person name="Meyerdierks A."/>
            <person name="Storesund J.E."/>
            <person name="Kallscheuer N."/>
            <person name="Luecker S."/>
            <person name="Lage O.M."/>
            <person name="Pohl T."/>
            <person name="Merkel B.J."/>
            <person name="Hornburger P."/>
            <person name="Mueller R.-W."/>
            <person name="Bruemmer F."/>
            <person name="Labrenz M."/>
            <person name="Spormann A.M."/>
            <person name="Op Den Camp H."/>
            <person name="Overmann J."/>
            <person name="Amann R."/>
            <person name="Jetten M.S.M."/>
            <person name="Mascher T."/>
            <person name="Medema M.H."/>
            <person name="Devos D.P."/>
            <person name="Kaster A.-K."/>
            <person name="Ovreas L."/>
            <person name="Rohde M."/>
            <person name="Galperin M.Y."/>
            <person name="Jogler C."/>
        </authorList>
    </citation>
    <scope>NUCLEOTIDE SEQUENCE [LARGE SCALE GENOMIC DNA]</scope>
    <source>
        <strain evidence="2 3">Pla144</strain>
    </source>
</reference>
<organism evidence="2 3">
    <name type="scientific">Bythopirellula polymerisocia</name>
    <dbReference type="NCBI Taxonomy" id="2528003"/>
    <lineage>
        <taxon>Bacteria</taxon>
        <taxon>Pseudomonadati</taxon>
        <taxon>Planctomycetota</taxon>
        <taxon>Planctomycetia</taxon>
        <taxon>Pirellulales</taxon>
        <taxon>Lacipirellulaceae</taxon>
        <taxon>Bythopirellula</taxon>
    </lineage>
</organism>
<gene>
    <name evidence="2" type="ORF">Pla144_36510</name>
</gene>
<dbReference type="GO" id="GO:0006313">
    <property type="term" value="P:DNA transposition"/>
    <property type="evidence" value="ECO:0007669"/>
    <property type="project" value="InterPro"/>
</dbReference>
<dbReference type="InterPro" id="IPR047654">
    <property type="entry name" value="IS1634_transpos"/>
</dbReference>
<dbReference type="OrthoDB" id="229863at2"/>
<dbReference type="GO" id="GO:0003677">
    <property type="term" value="F:DNA binding"/>
    <property type="evidence" value="ECO:0007669"/>
    <property type="project" value="InterPro"/>
</dbReference>
<evidence type="ECO:0000259" key="1">
    <source>
        <dbReference type="Pfam" id="PF01609"/>
    </source>
</evidence>
<dbReference type="GO" id="GO:0004803">
    <property type="term" value="F:transposase activity"/>
    <property type="evidence" value="ECO:0007669"/>
    <property type="project" value="InterPro"/>
</dbReference>
<dbReference type="InterPro" id="IPR012337">
    <property type="entry name" value="RNaseH-like_sf"/>
</dbReference>
<sequence length="576" mass="67138">MFIRPCYRRKDGRRHAYWALVESYRSERGPRQRTVAYLGQLDEAGRLGVKRAAKGNKKPGEQQLQLWEGDSPAPEWVEVDTTSVRVENQLAFGGPWLALEMIRKLRLDNFLKRTIPKGKEDIPWSLMAQVLVVCRLCNPSSELHIAEHYYRSTAMNELLGVPPEKVYDERLYRALDALLPHKEELEKHLKHRLGELFGLKYDLLLYDVTSTYFEGEARGNPLAQRGYSRDKRSDCKQVCIGLVVSQCGMPLGYEVFEGNRTDVTTVEEIVETMERRYGKADRIWVGDRGMMSKKNIEFLKSGNRRYIIGASKASLKQFEQQLLADDWRQIRKGLEVKLCQSPEGDEEVYILCRSSDRREKEEAMHRRFEQRIEQELQKIEASCQRRKWKKEVIDRRIGSVMAKNSRAAGLFEVDVQEATDGRATISWEKKDAWRDWAKLSEGCYLLRSNVKDWSSEELWKAYIQLTEAEAAFRIHKSDLKIRPIWHQREDRVLAHILVCFLAYVLWKTLHQIVQAAGLGDEPRRVLDELSKINMVDVVLPTRCGVEIRRRCITQPTDHQAILLQRMGLHLPRRKKD</sequence>
<accession>A0A5C6CL23</accession>
<evidence type="ECO:0000313" key="2">
    <source>
        <dbReference type="EMBL" id="TWU24765.1"/>
    </source>
</evidence>
<dbReference type="Pfam" id="PF01609">
    <property type="entry name" value="DDE_Tnp_1"/>
    <property type="match status" value="1"/>
</dbReference>
<dbReference type="PANTHER" id="PTHR34614">
    <property type="match status" value="1"/>
</dbReference>
<dbReference type="NCBIfam" id="NF033559">
    <property type="entry name" value="transpos_IS1634"/>
    <property type="match status" value="1"/>
</dbReference>
<proteinExistence type="predicted"/>
<dbReference type="InterPro" id="IPR002559">
    <property type="entry name" value="Transposase_11"/>
</dbReference>
<comment type="caution">
    <text evidence="2">The sequence shown here is derived from an EMBL/GenBank/DDBJ whole genome shotgun (WGS) entry which is preliminary data.</text>
</comment>
<dbReference type="Proteomes" id="UP000318437">
    <property type="component" value="Unassembled WGS sequence"/>
</dbReference>
<dbReference type="SUPFAM" id="SSF53098">
    <property type="entry name" value="Ribonuclease H-like"/>
    <property type="match status" value="1"/>
</dbReference>
<keyword evidence="3" id="KW-1185">Reference proteome</keyword>
<protein>
    <submittedName>
        <fullName evidence="2">Transposase DDE domain protein</fullName>
    </submittedName>
</protein>
<feature type="domain" description="Transposase IS4-like" evidence="1">
    <location>
        <begin position="201"/>
        <end position="505"/>
    </location>
</feature>